<keyword evidence="1" id="KW-0812">Transmembrane</keyword>
<accession>A0ABT9W1Q3</accession>
<keyword evidence="3" id="KW-1185">Reference proteome</keyword>
<name>A0ABT9W1Q3_9BACI</name>
<evidence type="ECO:0000313" key="3">
    <source>
        <dbReference type="Proteomes" id="UP001235840"/>
    </source>
</evidence>
<feature type="transmembrane region" description="Helical" evidence="1">
    <location>
        <begin position="6"/>
        <end position="25"/>
    </location>
</feature>
<sequence>MSLTIVVIAILFILLVTVALIAGVIKSIEGNNQKYVQSKEVLEKGTSAQATINSIEQTNVRVDEQPQILLDLTVTKKDGELHHMIHKTIIPIAKIPEFQKGNIVEVKYLTIDNKQKFEVVGAYIPTNE</sequence>
<dbReference type="EMBL" id="JAUSTY010000010">
    <property type="protein sequence ID" value="MDQ0166770.1"/>
    <property type="molecule type" value="Genomic_DNA"/>
</dbReference>
<reference evidence="2 3" key="1">
    <citation type="submission" date="2023-07" db="EMBL/GenBank/DDBJ databases">
        <title>Genomic Encyclopedia of Type Strains, Phase IV (KMG-IV): sequencing the most valuable type-strain genomes for metagenomic binning, comparative biology and taxonomic classification.</title>
        <authorList>
            <person name="Goeker M."/>
        </authorList>
    </citation>
    <scope>NUCLEOTIDE SEQUENCE [LARGE SCALE GENOMIC DNA]</scope>
    <source>
        <strain evidence="2 3">DSM 12751</strain>
    </source>
</reference>
<keyword evidence="1" id="KW-0472">Membrane</keyword>
<dbReference type="RefSeq" id="WP_307395239.1">
    <property type="nucleotide sequence ID" value="NZ_BAAADK010000047.1"/>
</dbReference>
<dbReference type="Proteomes" id="UP001235840">
    <property type="component" value="Unassembled WGS sequence"/>
</dbReference>
<organism evidence="2 3">
    <name type="scientific">Caldalkalibacillus horti</name>
    <dbReference type="NCBI Taxonomy" id="77523"/>
    <lineage>
        <taxon>Bacteria</taxon>
        <taxon>Bacillati</taxon>
        <taxon>Bacillota</taxon>
        <taxon>Bacilli</taxon>
        <taxon>Bacillales</taxon>
        <taxon>Bacillaceae</taxon>
        <taxon>Caldalkalibacillus</taxon>
    </lineage>
</organism>
<comment type="caution">
    <text evidence="2">The sequence shown here is derived from an EMBL/GenBank/DDBJ whole genome shotgun (WGS) entry which is preliminary data.</text>
</comment>
<protein>
    <submittedName>
        <fullName evidence="2">Uncharacterized protein</fullName>
    </submittedName>
</protein>
<keyword evidence="1" id="KW-1133">Transmembrane helix</keyword>
<evidence type="ECO:0000313" key="2">
    <source>
        <dbReference type="EMBL" id="MDQ0166770.1"/>
    </source>
</evidence>
<evidence type="ECO:0000256" key="1">
    <source>
        <dbReference type="SAM" id="Phobius"/>
    </source>
</evidence>
<gene>
    <name evidence="2" type="ORF">J2S11_002686</name>
</gene>
<proteinExistence type="predicted"/>